<evidence type="ECO:0000313" key="5">
    <source>
        <dbReference type="EMBL" id="NKT77807.1"/>
    </source>
</evidence>
<dbReference type="AlphaFoldDB" id="A0A9Q4WQF4"/>
<dbReference type="Proteomes" id="UP000808906">
    <property type="component" value="Unassembled WGS sequence"/>
</dbReference>
<dbReference type="Proteomes" id="UP000603463">
    <property type="component" value="Unassembled WGS sequence"/>
</dbReference>
<proteinExistence type="predicted"/>
<evidence type="ECO:0000313" key="4">
    <source>
        <dbReference type="EMBL" id="NKS26412.1"/>
    </source>
</evidence>
<evidence type="ECO:0000313" key="7">
    <source>
        <dbReference type="Proteomes" id="UP000603463"/>
    </source>
</evidence>
<name>A0A9Q4WQF4_RHOHA</name>
<evidence type="ECO:0008006" key="8">
    <source>
        <dbReference type="Google" id="ProtNLM"/>
    </source>
</evidence>
<dbReference type="EMBL" id="WUYC01000004">
    <property type="protein sequence ID" value="MBM4715539.1"/>
    <property type="molecule type" value="Genomic_DNA"/>
</dbReference>
<evidence type="ECO:0000313" key="6">
    <source>
        <dbReference type="EMBL" id="NKW42653.1"/>
    </source>
</evidence>
<dbReference type="PROSITE" id="PS51257">
    <property type="entry name" value="PROKAR_LIPOPROTEIN"/>
    <property type="match status" value="1"/>
</dbReference>
<evidence type="ECO:0000313" key="2">
    <source>
        <dbReference type="EMBL" id="MBM4566729.1"/>
    </source>
</evidence>
<dbReference type="Proteomes" id="UP000706122">
    <property type="component" value="Unassembled WGS sequence"/>
</dbReference>
<protein>
    <recommendedName>
        <fullName evidence="8">Lipoprotein</fullName>
    </recommendedName>
</protein>
<evidence type="ECO:0000313" key="3">
    <source>
        <dbReference type="EMBL" id="MBM4715539.1"/>
    </source>
</evidence>
<sequence length="151" mass="15663">MGYRRGLIAAVAAPVVGAGALSGCVTNVDTPATFAAMVTITGDADEARVDSGECVWAGAAHLVPGYVVSISAGSAATTATAPLRVESIETDPDNWTGTCTYSAYFEAIAANQRIYELWVSNNIPQPSFTADQLKDGPTYHLEGPVLDPIAE</sequence>
<organism evidence="5 7">
    <name type="scientific">Rhodococcus hoagii</name>
    <name type="common">Corynebacterium equii</name>
    <dbReference type="NCBI Taxonomy" id="43767"/>
    <lineage>
        <taxon>Bacteria</taxon>
        <taxon>Bacillati</taxon>
        <taxon>Actinomycetota</taxon>
        <taxon>Actinomycetes</taxon>
        <taxon>Mycobacteriales</taxon>
        <taxon>Nocardiaceae</taxon>
        <taxon>Prescottella</taxon>
    </lineage>
</organism>
<comment type="caution">
    <text evidence="5">The sequence shown here is derived from an EMBL/GenBank/DDBJ whole genome shotgun (WGS) entry which is preliminary data.</text>
</comment>
<dbReference type="EMBL" id="WUXR01000001">
    <property type="protein sequence ID" value="MBM4564219.1"/>
    <property type="molecule type" value="Genomic_DNA"/>
</dbReference>
<evidence type="ECO:0000313" key="1">
    <source>
        <dbReference type="EMBL" id="MBM4564219.1"/>
    </source>
</evidence>
<reference evidence="5" key="2">
    <citation type="journal article" date="2020" name="Environ. Microbiol.">
        <title>The novel and transferable erm(51) gene confers Macrolides, Lincosamides, and Streptogramins B (MLSB) resistance to clonal Rhodococcus equi in the environment.</title>
        <authorList>
            <person name="Huber L."/>
            <person name="Giguere S."/>
            <person name="Slovis N.M."/>
            <person name="Alvarez-Narvaez S."/>
            <person name="Hart K.A."/>
            <person name="Greiter M."/>
            <person name="Morris E.R.A."/>
            <person name="Cohen N.D."/>
        </authorList>
    </citation>
    <scope>NUCLEOTIDE SEQUENCE</scope>
    <source>
        <strain evidence="5">Lh_116_1</strain>
        <strain evidence="4">Lh_141_1</strain>
        <strain evidence="6">Lh_16_1</strain>
    </source>
</reference>
<gene>
    <name evidence="1" type="ORF">GS441_01710</name>
    <name evidence="2" type="ORF">GS441_15130</name>
    <name evidence="4" type="ORF">GS505_11405</name>
    <name evidence="3" type="ORF">GS551_15245</name>
    <name evidence="5" type="ORF">GS882_06240</name>
    <name evidence="6" type="ORF">GS947_13800</name>
</gene>
<accession>A0A9Q4WQF4</accession>
<dbReference type="EMBL" id="WVBC01000002">
    <property type="protein sequence ID" value="NKT77807.1"/>
    <property type="molecule type" value="Genomic_DNA"/>
</dbReference>
<dbReference type="Proteomes" id="UP000605618">
    <property type="component" value="Unassembled WGS sequence"/>
</dbReference>
<dbReference type="EMBL" id="WUXR01000007">
    <property type="protein sequence ID" value="MBM4566729.1"/>
    <property type="molecule type" value="Genomic_DNA"/>
</dbReference>
<dbReference type="EMBL" id="WVDC01000005">
    <property type="protein sequence ID" value="NKW42653.1"/>
    <property type="molecule type" value="Genomic_DNA"/>
</dbReference>
<dbReference type="Proteomes" id="UP000608063">
    <property type="component" value="Unassembled WGS sequence"/>
</dbReference>
<reference evidence="1" key="1">
    <citation type="submission" date="2019-11" db="EMBL/GenBank/DDBJ databases">
        <title>Spread of Macrolides and rifampicin resistant Rhodococcus equi in clinical isolates in the USA.</title>
        <authorList>
            <person name="Alvarez-Narvaez S."/>
            <person name="Huber L."/>
            <person name="Cohen N.D."/>
            <person name="Slovis N."/>
            <person name="Greiter M."/>
            <person name="Giguere S."/>
            <person name="Hart K."/>
        </authorList>
    </citation>
    <scope>NUCLEOTIDE SEQUENCE</scope>
    <source>
        <strain evidence="1">Lh_17</strain>
        <strain evidence="3">Lh_5</strain>
    </source>
</reference>
<dbReference type="EMBL" id="WUYZ01000002">
    <property type="protein sequence ID" value="NKS26412.1"/>
    <property type="molecule type" value="Genomic_DNA"/>
</dbReference>